<dbReference type="RefSeq" id="XP_018815369.1">
    <property type="nucleotide sequence ID" value="XM_018959824.2"/>
</dbReference>
<sequence>MEPMVEVFPSNHTTMSVHASQSVSRSGFYQTGYKRLKFSDSVNECGNMAVSASMPNDIEQKKPKTSPEVIDYRDPFAIPNLLESLDSGKYGSVTKDIEALIARKMQMLHPYYAKYPKLSNTFLEAEEKPSNGALKHTTHLSDNNVIDLEDDNIANNVKAVAPPVVVIDSDEEDNVHKKTFVPFQEIVLPRPAGQFLMKDFLDFRVPLGHARKGGAQREEAIAELKIKKEKGVYVGVEDEDSHQIDPEDDGLEDMWKEMTMALECSKDVALDPSSDEQLKEGGEYCDHSFVLKDDLGYVCRICGVIDREIETIFEFQYNKVKRSTRTYMPDSRNAKDKDSTDIFRVKLSEDDQMVTEIFAHPRHTKQMKPHQVEGFDFLVSNLVGDSPRGCILAHAPGSGKTFMIISFMQSFLGKYPHARPLVVLPKGILATWKKEFQTWQVEDIPLYDFYTVKADNRSQQLEVLKQWVEHKSILFLGYKQFSAIVCDNVTSKTSASCQEILLKAPSILVLDEGHTPRNENTDVLQSLAKVQTPRKVVLSGTLYQNHVKEVFNILNLVRPKFLRSETSRAVVKRIMSRVDIPGIRRPFKAGADAAFYDLVEHTLQKDKDFRRKVAVIRDLREMTSTVLHYYKGDFLDELPGLVDFTVVLNLSSRQKHEVSNYVKKLAMKFKISSVGSAVYLHPKLNSFSDNHATADHLVDEMLEKIDVKDGVKAKFFLNMLSLCESAGEKLLVFSQYLLPLKFLERLAVKLKGWSPGREIFMISGESSSDQREWSMERFNNSSDAKVFFGSIKACGEGISLVGASRIIILDVHLNPSVTRQAIGRAFRPGQKKRVFAYRLVAADSPEEEDHSTCFKKELISKMWFEWNEYCGYRDFEMETVGVKECDDIFLESSLLGEDVKVLYRR</sequence>
<dbReference type="CDD" id="cd18793">
    <property type="entry name" value="SF2_C_SNF"/>
    <property type="match status" value="1"/>
</dbReference>
<dbReference type="Pfam" id="PF00176">
    <property type="entry name" value="SNF2-rel_dom"/>
    <property type="match status" value="1"/>
</dbReference>
<evidence type="ECO:0000256" key="2">
    <source>
        <dbReference type="ARBA" id="ARBA00022741"/>
    </source>
</evidence>
<evidence type="ECO:0000259" key="7">
    <source>
        <dbReference type="PROSITE" id="PS51192"/>
    </source>
</evidence>
<dbReference type="KEGG" id="jre:108986999"/>
<evidence type="ECO:0000256" key="3">
    <source>
        <dbReference type="ARBA" id="ARBA00022801"/>
    </source>
</evidence>
<dbReference type="PANTHER" id="PTHR45821">
    <property type="entry name" value="SNF2 DOMAIN-CONTAINING PROTEIN CLASSY 2-RELATED"/>
    <property type="match status" value="1"/>
</dbReference>
<protein>
    <submittedName>
        <fullName evidence="10 11">Protein CHROMATIN REMODELING 35-like isoform X1</fullName>
    </submittedName>
</protein>
<dbReference type="Gramene" id="Jr13_07940_p1">
    <property type="protein sequence ID" value="cds.Jr13_07940_p1"/>
    <property type="gene ID" value="Jr13_07940"/>
</dbReference>
<dbReference type="STRING" id="51240.A0A2I4E7K7"/>
<dbReference type="InterPro" id="IPR000330">
    <property type="entry name" value="SNF2_N"/>
</dbReference>
<feature type="domain" description="Helicase ATP-binding" evidence="7">
    <location>
        <begin position="381"/>
        <end position="560"/>
    </location>
</feature>
<dbReference type="InterPro" id="IPR001650">
    <property type="entry name" value="Helicase_C-like"/>
</dbReference>
<reference evidence="10 11" key="1">
    <citation type="submission" date="2025-04" db="UniProtKB">
        <authorList>
            <consortium name="RefSeq"/>
        </authorList>
    </citation>
    <scope>IDENTIFICATION</scope>
    <source>
        <tissue evidence="10 11">Leaves</tissue>
    </source>
</reference>
<evidence type="ECO:0000256" key="4">
    <source>
        <dbReference type="ARBA" id="ARBA00022806"/>
    </source>
</evidence>
<dbReference type="Gene3D" id="3.40.50.10810">
    <property type="entry name" value="Tandem AAA-ATPase domain"/>
    <property type="match status" value="1"/>
</dbReference>
<dbReference type="Proteomes" id="UP000235220">
    <property type="component" value="Chromosome 13"/>
</dbReference>
<evidence type="ECO:0000313" key="11">
    <source>
        <dbReference type="RefSeq" id="XP_018815370.1"/>
    </source>
</evidence>
<keyword evidence="4" id="KW-0347">Helicase</keyword>
<comment type="subcellular location">
    <subcellularLocation>
        <location evidence="1">Nucleus</location>
    </subcellularLocation>
</comment>
<dbReference type="GO" id="GO:0080188">
    <property type="term" value="P:gene silencing by siRNA-directed DNA methylation"/>
    <property type="evidence" value="ECO:0007669"/>
    <property type="project" value="InterPro"/>
</dbReference>
<evidence type="ECO:0000313" key="9">
    <source>
        <dbReference type="Proteomes" id="UP000235220"/>
    </source>
</evidence>
<dbReference type="InterPro" id="IPR049730">
    <property type="entry name" value="SNF2/RAD54-like_C"/>
</dbReference>
<dbReference type="Gene3D" id="3.40.50.300">
    <property type="entry name" value="P-loop containing nucleotide triphosphate hydrolases"/>
    <property type="match status" value="1"/>
</dbReference>
<dbReference type="SMART" id="SM00487">
    <property type="entry name" value="DEXDc"/>
    <property type="match status" value="1"/>
</dbReference>
<keyword evidence="5" id="KW-0067">ATP-binding</keyword>
<evidence type="ECO:0000259" key="8">
    <source>
        <dbReference type="PROSITE" id="PS51194"/>
    </source>
</evidence>
<feature type="domain" description="Helicase C-terminal" evidence="8">
    <location>
        <begin position="715"/>
        <end position="878"/>
    </location>
</feature>
<evidence type="ECO:0000256" key="5">
    <source>
        <dbReference type="ARBA" id="ARBA00022840"/>
    </source>
</evidence>
<evidence type="ECO:0000256" key="6">
    <source>
        <dbReference type="ARBA" id="ARBA00023242"/>
    </source>
</evidence>
<dbReference type="GO" id="GO:0005524">
    <property type="term" value="F:ATP binding"/>
    <property type="evidence" value="ECO:0007669"/>
    <property type="project" value="UniProtKB-KW"/>
</dbReference>
<dbReference type="OrthoDB" id="9900844at2759"/>
<dbReference type="InterPro" id="IPR027417">
    <property type="entry name" value="P-loop_NTPase"/>
</dbReference>
<dbReference type="AlphaFoldDB" id="A0A2I4E7K7"/>
<keyword evidence="9" id="KW-1185">Reference proteome</keyword>
<dbReference type="SMART" id="SM00490">
    <property type="entry name" value="HELICc"/>
    <property type="match status" value="1"/>
</dbReference>
<dbReference type="PROSITE" id="PS51192">
    <property type="entry name" value="HELICASE_ATP_BIND_1"/>
    <property type="match status" value="1"/>
</dbReference>
<dbReference type="RefSeq" id="XP_018815370.1">
    <property type="nucleotide sequence ID" value="XM_018959825.2"/>
</dbReference>
<evidence type="ECO:0000256" key="1">
    <source>
        <dbReference type="ARBA" id="ARBA00004123"/>
    </source>
</evidence>
<dbReference type="GeneID" id="108986999"/>
<dbReference type="Pfam" id="PF00271">
    <property type="entry name" value="Helicase_C"/>
    <property type="match status" value="1"/>
</dbReference>
<dbReference type="InterPro" id="IPR038718">
    <property type="entry name" value="SNF2-like_sf"/>
</dbReference>
<gene>
    <name evidence="10 11" type="primary">LOC108986999</name>
</gene>
<dbReference type="GO" id="GO:0016787">
    <property type="term" value="F:hydrolase activity"/>
    <property type="evidence" value="ECO:0007669"/>
    <property type="project" value="UniProtKB-KW"/>
</dbReference>
<dbReference type="PROSITE" id="PS51194">
    <property type="entry name" value="HELICASE_CTER"/>
    <property type="match status" value="1"/>
</dbReference>
<keyword evidence="6" id="KW-0539">Nucleus</keyword>
<name>A0A2I4E7K7_JUGRE</name>
<dbReference type="InterPro" id="IPR014001">
    <property type="entry name" value="Helicase_ATP-bd"/>
</dbReference>
<dbReference type="GO" id="GO:0004386">
    <property type="term" value="F:helicase activity"/>
    <property type="evidence" value="ECO:0007669"/>
    <property type="project" value="UniProtKB-KW"/>
</dbReference>
<dbReference type="PANTHER" id="PTHR45821:SF1">
    <property type="entry name" value="ATP-DEPENDENT HELICASE FAMILY PROTEIN-RELATED"/>
    <property type="match status" value="1"/>
</dbReference>
<keyword evidence="2" id="KW-0547">Nucleotide-binding</keyword>
<evidence type="ECO:0000313" key="10">
    <source>
        <dbReference type="RefSeq" id="XP_018815369.1"/>
    </source>
</evidence>
<dbReference type="SUPFAM" id="SSF52540">
    <property type="entry name" value="P-loop containing nucleoside triphosphate hydrolases"/>
    <property type="match status" value="2"/>
</dbReference>
<dbReference type="InterPro" id="IPR044567">
    <property type="entry name" value="CLSY/DRD1"/>
</dbReference>
<proteinExistence type="predicted"/>
<organism evidence="9 11">
    <name type="scientific">Juglans regia</name>
    <name type="common">English walnut</name>
    <dbReference type="NCBI Taxonomy" id="51240"/>
    <lineage>
        <taxon>Eukaryota</taxon>
        <taxon>Viridiplantae</taxon>
        <taxon>Streptophyta</taxon>
        <taxon>Embryophyta</taxon>
        <taxon>Tracheophyta</taxon>
        <taxon>Spermatophyta</taxon>
        <taxon>Magnoliopsida</taxon>
        <taxon>eudicotyledons</taxon>
        <taxon>Gunneridae</taxon>
        <taxon>Pentapetalae</taxon>
        <taxon>rosids</taxon>
        <taxon>fabids</taxon>
        <taxon>Fagales</taxon>
        <taxon>Juglandaceae</taxon>
        <taxon>Juglans</taxon>
    </lineage>
</organism>
<keyword evidence="3" id="KW-0378">Hydrolase</keyword>
<dbReference type="GO" id="GO:0005634">
    <property type="term" value="C:nucleus"/>
    <property type="evidence" value="ECO:0007669"/>
    <property type="project" value="UniProtKB-SubCell"/>
</dbReference>
<accession>A0A2I4E7K7</accession>